<organism evidence="2">
    <name type="scientific">Ixodes ricinus</name>
    <name type="common">Common tick</name>
    <name type="synonym">Acarus ricinus</name>
    <dbReference type="NCBI Taxonomy" id="34613"/>
    <lineage>
        <taxon>Eukaryota</taxon>
        <taxon>Metazoa</taxon>
        <taxon>Ecdysozoa</taxon>
        <taxon>Arthropoda</taxon>
        <taxon>Chelicerata</taxon>
        <taxon>Arachnida</taxon>
        <taxon>Acari</taxon>
        <taxon>Parasitiformes</taxon>
        <taxon>Ixodida</taxon>
        <taxon>Ixodoidea</taxon>
        <taxon>Ixodidae</taxon>
        <taxon>Ixodinae</taxon>
        <taxon>Ixodes</taxon>
    </lineage>
</organism>
<feature type="signal peptide" evidence="1">
    <location>
        <begin position="1"/>
        <end position="26"/>
    </location>
</feature>
<reference evidence="2" key="1">
    <citation type="submission" date="2019-12" db="EMBL/GenBank/DDBJ databases">
        <title>An insight into the sialome of adult female Ixodes ricinus ticks feeding for 6 days.</title>
        <authorList>
            <person name="Perner J."/>
            <person name="Ribeiro J.M.C."/>
        </authorList>
    </citation>
    <scope>NUCLEOTIDE SEQUENCE</scope>
    <source>
        <strain evidence="2">Semi-engorged</strain>
        <tissue evidence="2">Salivary glands</tissue>
    </source>
</reference>
<dbReference type="EMBL" id="GIFC01011273">
    <property type="protein sequence ID" value="MXU93356.1"/>
    <property type="molecule type" value="Transcribed_RNA"/>
</dbReference>
<evidence type="ECO:0008006" key="3">
    <source>
        <dbReference type="Google" id="ProtNLM"/>
    </source>
</evidence>
<protein>
    <recommendedName>
        <fullName evidence="3">Secreted protein</fullName>
    </recommendedName>
</protein>
<feature type="chain" id="PRO_5025603707" description="Secreted protein" evidence="1">
    <location>
        <begin position="27"/>
        <end position="144"/>
    </location>
</feature>
<dbReference type="AlphaFoldDB" id="A0A6B0UUD6"/>
<name>A0A6B0UUD6_IXORI</name>
<accession>A0A6B0UUD6</accession>
<keyword evidence="1" id="KW-0732">Signal</keyword>
<evidence type="ECO:0000256" key="1">
    <source>
        <dbReference type="SAM" id="SignalP"/>
    </source>
</evidence>
<sequence>MAGHLFRMPGLQHVLVAFCHALAARARPIKDCATPTRYRRLEARARGGTTGRTPRRSRSVADYRWRNARACARIDEARRSQESVDPIPRRVRAGFPNACAPKRSIFPPRDVETRSFGSFQTGGCSCCLLPAAIICFGSRRKLCI</sequence>
<evidence type="ECO:0000313" key="2">
    <source>
        <dbReference type="EMBL" id="MXU93356.1"/>
    </source>
</evidence>
<proteinExistence type="predicted"/>